<dbReference type="AlphaFoldDB" id="A0A497YDE5"/>
<keyword evidence="4" id="KW-1185">Reference proteome</keyword>
<dbReference type="PANTHER" id="PTHR43434:SF19">
    <property type="entry name" value="PHOSPHONOACETALDEHYDE HYDROLASE"/>
    <property type="match status" value="1"/>
</dbReference>
<dbReference type="Pfam" id="PF00702">
    <property type="entry name" value="Hydrolase"/>
    <property type="match status" value="1"/>
</dbReference>
<dbReference type="Gene3D" id="3.40.50.1000">
    <property type="entry name" value="HAD superfamily/HAD-like"/>
    <property type="match status" value="1"/>
</dbReference>
<dbReference type="RefSeq" id="WP_121283087.1">
    <property type="nucleotide sequence ID" value="NZ_RCCK01000010.1"/>
</dbReference>
<sequence length="227" mass="25715">MSIKLVVFDMAGTTVRDENKVTETFRTALFKFGYLIPDSEINPLMGYKKSVAITKMLHKYEPAAEKITPDLINEIHQEFIRLMIDYYQRTHTLEALPNVESTMRILRAAGIKIGLNTGFSKDIAETIIERLYWREQALFDFLIASDEVEEGRPSPDMINHLMKLSGVSSPLEVAKVGDTEVDVREGQNANCKYVIAVTTGAFTRSELEPYKPTHIIDDIAEILDIID</sequence>
<evidence type="ECO:0000313" key="1">
    <source>
        <dbReference type="EMBL" id="RLJ80487.1"/>
    </source>
</evidence>
<evidence type="ECO:0000313" key="4">
    <source>
        <dbReference type="Proteomes" id="UP000297429"/>
    </source>
</evidence>
<dbReference type="InterPro" id="IPR023198">
    <property type="entry name" value="PGP-like_dom2"/>
</dbReference>
<accession>A0A497YDE5</accession>
<reference evidence="2 4" key="2">
    <citation type="submission" date="2019-03" db="EMBL/GenBank/DDBJ databases">
        <authorList>
            <person name="He R.-H."/>
        </authorList>
    </citation>
    <scope>NUCLEOTIDE SEQUENCE [LARGE SCALE GENOMIC DNA]</scope>
    <source>
        <strain evidence="2 4">DSM 19624</strain>
    </source>
</reference>
<protein>
    <submittedName>
        <fullName evidence="2">HAD family hydrolase</fullName>
    </submittedName>
    <submittedName>
        <fullName evidence="1">Phosphonatase-like hydrolase</fullName>
    </submittedName>
</protein>
<keyword evidence="1" id="KW-0378">Hydrolase</keyword>
<dbReference type="SUPFAM" id="SSF56784">
    <property type="entry name" value="HAD-like"/>
    <property type="match status" value="1"/>
</dbReference>
<dbReference type="Proteomes" id="UP000273898">
    <property type="component" value="Unassembled WGS sequence"/>
</dbReference>
<dbReference type="OrthoDB" id="5504491at2"/>
<dbReference type="GO" id="GO:0005829">
    <property type="term" value="C:cytosol"/>
    <property type="evidence" value="ECO:0007669"/>
    <property type="project" value="TreeGrafter"/>
</dbReference>
<gene>
    <name evidence="1" type="ORF">BCL90_1265</name>
    <name evidence="2" type="ORF">E3V97_14360</name>
</gene>
<proteinExistence type="predicted"/>
<reference evidence="1 3" key="1">
    <citation type="submission" date="2018-10" db="EMBL/GenBank/DDBJ databases">
        <title>Genomic Encyclopedia of Archaeal and Bacterial Type Strains, Phase II (KMG-II): from individual species to whole genera.</title>
        <authorList>
            <person name="Goeker M."/>
        </authorList>
    </citation>
    <scope>NUCLEOTIDE SEQUENCE [LARGE SCALE GENOMIC DNA]</scope>
    <source>
        <strain evidence="1 3">DSM 19624</strain>
    </source>
</reference>
<dbReference type="InterPro" id="IPR050155">
    <property type="entry name" value="HAD-like_hydrolase_sf"/>
</dbReference>
<dbReference type="SFLD" id="SFLDG01129">
    <property type="entry name" value="C1.5:_HAD__Beta-PGM__Phosphata"/>
    <property type="match status" value="1"/>
</dbReference>
<comment type="caution">
    <text evidence="1">The sequence shown here is derived from an EMBL/GenBank/DDBJ whole genome shotgun (WGS) entry which is preliminary data.</text>
</comment>
<dbReference type="SFLD" id="SFLDS00003">
    <property type="entry name" value="Haloacid_Dehalogenase"/>
    <property type="match status" value="1"/>
</dbReference>
<dbReference type="EMBL" id="SOPX01000002">
    <property type="protein sequence ID" value="TFB31759.1"/>
    <property type="molecule type" value="Genomic_DNA"/>
</dbReference>
<dbReference type="InterPro" id="IPR006439">
    <property type="entry name" value="HAD-SF_hydro_IA"/>
</dbReference>
<dbReference type="InterPro" id="IPR036412">
    <property type="entry name" value="HAD-like_sf"/>
</dbReference>
<dbReference type="Proteomes" id="UP000297429">
    <property type="component" value="Unassembled WGS sequence"/>
</dbReference>
<dbReference type="NCBIfam" id="TIGR01549">
    <property type="entry name" value="HAD-SF-IA-v1"/>
    <property type="match status" value="1"/>
</dbReference>
<name>A0A497YDE5_9SPHI</name>
<dbReference type="EMBL" id="RCCK01000010">
    <property type="protein sequence ID" value="RLJ80487.1"/>
    <property type="molecule type" value="Genomic_DNA"/>
</dbReference>
<dbReference type="SFLD" id="SFLDG01135">
    <property type="entry name" value="C1.5.6:_HAD__Beta-PGM__Phospha"/>
    <property type="match status" value="1"/>
</dbReference>
<dbReference type="Gene3D" id="1.10.150.240">
    <property type="entry name" value="Putative phosphatase, domain 2"/>
    <property type="match status" value="1"/>
</dbReference>
<dbReference type="PANTHER" id="PTHR43434">
    <property type="entry name" value="PHOSPHOGLYCOLATE PHOSPHATASE"/>
    <property type="match status" value="1"/>
</dbReference>
<evidence type="ECO:0000313" key="2">
    <source>
        <dbReference type="EMBL" id="TFB31759.1"/>
    </source>
</evidence>
<dbReference type="InterPro" id="IPR023214">
    <property type="entry name" value="HAD_sf"/>
</dbReference>
<evidence type="ECO:0000313" key="3">
    <source>
        <dbReference type="Proteomes" id="UP000273898"/>
    </source>
</evidence>
<dbReference type="GO" id="GO:0008967">
    <property type="term" value="F:phosphoglycolate phosphatase activity"/>
    <property type="evidence" value="ECO:0007669"/>
    <property type="project" value="TreeGrafter"/>
</dbReference>
<dbReference type="GO" id="GO:0006281">
    <property type="term" value="P:DNA repair"/>
    <property type="evidence" value="ECO:0007669"/>
    <property type="project" value="TreeGrafter"/>
</dbReference>
<organism evidence="1 3">
    <name type="scientific">Pedobacter alluvionis</name>
    <dbReference type="NCBI Taxonomy" id="475253"/>
    <lineage>
        <taxon>Bacteria</taxon>
        <taxon>Pseudomonadati</taxon>
        <taxon>Bacteroidota</taxon>
        <taxon>Sphingobacteriia</taxon>
        <taxon>Sphingobacteriales</taxon>
        <taxon>Sphingobacteriaceae</taxon>
        <taxon>Pedobacter</taxon>
    </lineage>
</organism>